<dbReference type="PANTHER" id="PTHR11064:SF9">
    <property type="entry name" value="NUCLEAR TRANSCRIPTION FACTOR Y SUBUNIT BETA"/>
    <property type="match status" value="1"/>
</dbReference>
<dbReference type="Pfam" id="PF00808">
    <property type="entry name" value="CBFD_NFYB_HMF"/>
    <property type="match status" value="1"/>
</dbReference>
<evidence type="ECO:0000313" key="7">
    <source>
        <dbReference type="EMBL" id="KAH8089921.1"/>
    </source>
</evidence>
<evidence type="ECO:0000259" key="6">
    <source>
        <dbReference type="Pfam" id="PF00808"/>
    </source>
</evidence>
<keyword evidence="4" id="KW-0804">Transcription</keyword>
<reference evidence="7" key="1">
    <citation type="journal article" date="2021" name="New Phytol.">
        <title>Evolutionary innovations through gain and loss of genes in the ectomycorrhizal Boletales.</title>
        <authorList>
            <person name="Wu G."/>
            <person name="Miyauchi S."/>
            <person name="Morin E."/>
            <person name="Kuo A."/>
            <person name="Drula E."/>
            <person name="Varga T."/>
            <person name="Kohler A."/>
            <person name="Feng B."/>
            <person name="Cao Y."/>
            <person name="Lipzen A."/>
            <person name="Daum C."/>
            <person name="Hundley H."/>
            <person name="Pangilinan J."/>
            <person name="Johnson J."/>
            <person name="Barry K."/>
            <person name="LaButti K."/>
            <person name="Ng V."/>
            <person name="Ahrendt S."/>
            <person name="Min B."/>
            <person name="Choi I.G."/>
            <person name="Park H."/>
            <person name="Plett J.M."/>
            <person name="Magnuson J."/>
            <person name="Spatafora J.W."/>
            <person name="Nagy L.G."/>
            <person name="Henrissat B."/>
            <person name="Grigoriev I.V."/>
            <person name="Yang Z.L."/>
            <person name="Xu J."/>
            <person name="Martin F.M."/>
        </authorList>
    </citation>
    <scope>NUCLEOTIDE SEQUENCE</scope>
    <source>
        <strain evidence="7">KKN 215</strain>
    </source>
</reference>
<sequence length="190" mass="20627">MSDFQPPPIAPVAPIAPHDDGSGAPAVVDTPEPAPITEQEVGEYREQDRFLPIANVSRIMKASVPATAKISKEAKECVQECVSEYISFITSEAAEKCQMEKRKTIGGEDILYAMVTLGFEQYAETLKIHLAKLRQVSVCCVLGFGFCVVCCVFEVTGGRCVFVDWVLTDWSADALVSDCHCGELEGLCEG</sequence>
<feature type="region of interest" description="Disordered" evidence="5">
    <location>
        <begin position="1"/>
        <end position="32"/>
    </location>
</feature>
<dbReference type="GO" id="GO:0016602">
    <property type="term" value="C:CCAAT-binding factor complex"/>
    <property type="evidence" value="ECO:0007669"/>
    <property type="project" value="InterPro"/>
</dbReference>
<evidence type="ECO:0000256" key="5">
    <source>
        <dbReference type="SAM" id="MobiDB-lite"/>
    </source>
</evidence>
<feature type="domain" description="Transcription factor CBF/NF-Y/archaeal histone" evidence="6">
    <location>
        <begin position="50"/>
        <end position="114"/>
    </location>
</feature>
<organism evidence="7 8">
    <name type="scientific">Cristinia sonorae</name>
    <dbReference type="NCBI Taxonomy" id="1940300"/>
    <lineage>
        <taxon>Eukaryota</taxon>
        <taxon>Fungi</taxon>
        <taxon>Dikarya</taxon>
        <taxon>Basidiomycota</taxon>
        <taxon>Agaricomycotina</taxon>
        <taxon>Agaricomycetes</taxon>
        <taxon>Agaricomycetidae</taxon>
        <taxon>Agaricales</taxon>
        <taxon>Pleurotineae</taxon>
        <taxon>Stephanosporaceae</taxon>
        <taxon>Cristinia</taxon>
    </lineage>
</organism>
<keyword evidence="8" id="KW-1185">Reference proteome</keyword>
<dbReference type="GO" id="GO:0046982">
    <property type="term" value="F:protein heterodimerization activity"/>
    <property type="evidence" value="ECO:0007669"/>
    <property type="project" value="InterPro"/>
</dbReference>
<dbReference type="OrthoDB" id="386949at2759"/>
<dbReference type="EMBL" id="JAEVFJ010000038">
    <property type="protein sequence ID" value="KAH8089921.1"/>
    <property type="molecule type" value="Genomic_DNA"/>
</dbReference>
<dbReference type="InterPro" id="IPR027113">
    <property type="entry name" value="Transc_fact_NFYB/HAP3"/>
</dbReference>
<evidence type="ECO:0000313" key="8">
    <source>
        <dbReference type="Proteomes" id="UP000813824"/>
    </source>
</evidence>
<dbReference type="PRINTS" id="PR00615">
    <property type="entry name" value="CCAATSUBUNTA"/>
</dbReference>
<dbReference type="CDD" id="cd22907">
    <property type="entry name" value="HFD_NFYB"/>
    <property type="match status" value="1"/>
</dbReference>
<evidence type="ECO:0000256" key="4">
    <source>
        <dbReference type="ARBA" id="ARBA00023163"/>
    </source>
</evidence>
<dbReference type="Proteomes" id="UP000813824">
    <property type="component" value="Unassembled WGS sequence"/>
</dbReference>
<evidence type="ECO:0000256" key="2">
    <source>
        <dbReference type="ARBA" id="ARBA00023015"/>
    </source>
</evidence>
<dbReference type="GO" id="GO:0001228">
    <property type="term" value="F:DNA-binding transcription activator activity, RNA polymerase II-specific"/>
    <property type="evidence" value="ECO:0007669"/>
    <property type="project" value="InterPro"/>
</dbReference>
<gene>
    <name evidence="7" type="ORF">BXZ70DRAFT_954460</name>
</gene>
<dbReference type="AlphaFoldDB" id="A0A8K0XLI1"/>
<dbReference type="InterPro" id="IPR009072">
    <property type="entry name" value="Histone-fold"/>
</dbReference>
<keyword evidence="3" id="KW-0238">DNA-binding</keyword>
<evidence type="ECO:0000256" key="1">
    <source>
        <dbReference type="ARBA" id="ARBA00009053"/>
    </source>
</evidence>
<name>A0A8K0XLI1_9AGAR</name>
<comment type="caution">
    <text evidence="7">The sequence shown here is derived from an EMBL/GenBank/DDBJ whole genome shotgun (WGS) entry which is preliminary data.</text>
</comment>
<dbReference type="SUPFAM" id="SSF47113">
    <property type="entry name" value="Histone-fold"/>
    <property type="match status" value="1"/>
</dbReference>
<proteinExistence type="inferred from homology"/>
<protein>
    <submittedName>
        <fullName evidence="7">Histone-fold-containing protein</fullName>
    </submittedName>
</protein>
<dbReference type="PANTHER" id="PTHR11064">
    <property type="entry name" value="CCAAT-BINDING TRANSCRIPTION FACTOR-RELATED"/>
    <property type="match status" value="1"/>
</dbReference>
<accession>A0A8K0XLI1</accession>
<dbReference type="GO" id="GO:0000978">
    <property type="term" value="F:RNA polymerase II cis-regulatory region sequence-specific DNA binding"/>
    <property type="evidence" value="ECO:0007669"/>
    <property type="project" value="TreeGrafter"/>
</dbReference>
<evidence type="ECO:0000256" key="3">
    <source>
        <dbReference type="ARBA" id="ARBA00023125"/>
    </source>
</evidence>
<dbReference type="Gene3D" id="1.10.20.10">
    <property type="entry name" value="Histone, subunit A"/>
    <property type="match status" value="1"/>
</dbReference>
<dbReference type="InterPro" id="IPR003958">
    <property type="entry name" value="CBFA_NFYB_domain"/>
</dbReference>
<keyword evidence="2" id="KW-0805">Transcription regulation</keyword>
<feature type="compositionally biased region" description="Pro residues" evidence="5">
    <location>
        <begin position="1"/>
        <end position="11"/>
    </location>
</feature>
<comment type="similarity">
    <text evidence="1">Belongs to the NFYB/HAP3 subunit family.</text>
</comment>